<evidence type="ECO:0000256" key="3">
    <source>
        <dbReference type="ARBA" id="ARBA00022525"/>
    </source>
</evidence>
<organism evidence="8">
    <name type="scientific">Balaenoptera musculus</name>
    <name type="common">Blue whale</name>
    <dbReference type="NCBI Taxonomy" id="9771"/>
    <lineage>
        <taxon>Eukaryota</taxon>
        <taxon>Metazoa</taxon>
        <taxon>Chordata</taxon>
        <taxon>Craniata</taxon>
        <taxon>Vertebrata</taxon>
        <taxon>Euteleostomi</taxon>
        <taxon>Mammalia</taxon>
        <taxon>Eutheria</taxon>
        <taxon>Laurasiatheria</taxon>
        <taxon>Artiodactyla</taxon>
        <taxon>Whippomorpha</taxon>
        <taxon>Cetacea</taxon>
        <taxon>Mysticeti</taxon>
        <taxon>Balaenopteridae</taxon>
        <taxon>Balaenoptera</taxon>
    </lineage>
</organism>
<dbReference type="PANTHER" id="PTHR39411:SF1">
    <property type="entry name" value="BETA-DEFENSIN 113"/>
    <property type="match status" value="1"/>
</dbReference>
<name>A0A8C0DKG1_BALMU</name>
<dbReference type="GeneTree" id="ENSGT00400000023306"/>
<keyword evidence="3 6" id="KW-0964">Secreted</keyword>
<sequence>MKILCIFLIFIFTISRGPSVLQRKTREKTRGIEERKRQCYLVRGACKTSCNSWEYVFTDCDSEPCCVVREYIMPVKPSTTTKASITVNYTPATLRNTTDASYVSSTLCNTNDANYNSTTLSNTTDVNYNSTI</sequence>
<evidence type="ECO:0000259" key="7">
    <source>
        <dbReference type="Pfam" id="PF13841"/>
    </source>
</evidence>
<dbReference type="GO" id="GO:0042742">
    <property type="term" value="P:defense response to bacterium"/>
    <property type="evidence" value="ECO:0007669"/>
    <property type="project" value="UniProtKB-UniRule"/>
</dbReference>
<keyword evidence="6" id="KW-0929">Antimicrobial</keyword>
<dbReference type="PANTHER" id="PTHR39411">
    <property type="entry name" value="BETA-DEFENSIN 113"/>
    <property type="match status" value="1"/>
</dbReference>
<proteinExistence type="inferred from homology"/>
<dbReference type="Pfam" id="PF13841">
    <property type="entry name" value="Defensin_beta_2"/>
    <property type="match status" value="1"/>
</dbReference>
<keyword evidence="4 6" id="KW-0732">Signal</keyword>
<dbReference type="InterPro" id="IPR025933">
    <property type="entry name" value="Beta_defensin_dom"/>
</dbReference>
<evidence type="ECO:0000256" key="1">
    <source>
        <dbReference type="ARBA" id="ARBA00004613"/>
    </source>
</evidence>
<comment type="subcellular location">
    <subcellularLocation>
        <location evidence="1 6">Secreted</location>
    </subcellularLocation>
</comment>
<comment type="function">
    <text evidence="6">Has antibacterial activity.</text>
</comment>
<evidence type="ECO:0000256" key="6">
    <source>
        <dbReference type="RuleBase" id="RU231113"/>
    </source>
</evidence>
<reference evidence="8" key="1">
    <citation type="submission" date="2023-09" db="UniProtKB">
        <authorList>
            <consortium name="Ensembl"/>
        </authorList>
    </citation>
    <scope>IDENTIFICATION</scope>
</reference>
<evidence type="ECO:0000256" key="5">
    <source>
        <dbReference type="ARBA" id="ARBA00023157"/>
    </source>
</evidence>
<comment type="similarity">
    <text evidence="2 6">Belongs to the beta-defensin family.</text>
</comment>
<keyword evidence="6" id="KW-0211">Defensin</keyword>
<keyword evidence="6" id="KW-0044">Antibiotic</keyword>
<feature type="domain" description="Beta-defensin" evidence="7">
    <location>
        <begin position="39"/>
        <end position="66"/>
    </location>
</feature>
<dbReference type="OMA" id="ATTHANY"/>
<protein>
    <recommendedName>
        <fullName evidence="6">Beta-defensin</fullName>
    </recommendedName>
</protein>
<keyword evidence="5" id="KW-1015">Disulfide bond</keyword>
<feature type="signal peptide" evidence="6">
    <location>
        <begin position="1"/>
        <end position="19"/>
    </location>
</feature>
<evidence type="ECO:0000313" key="8">
    <source>
        <dbReference type="Ensembl" id="ENSBMSP00010022261.1"/>
    </source>
</evidence>
<accession>A0A8C0DKG1</accession>
<evidence type="ECO:0000256" key="2">
    <source>
        <dbReference type="ARBA" id="ARBA00007371"/>
    </source>
</evidence>
<dbReference type="GO" id="GO:0045087">
    <property type="term" value="P:innate immune response"/>
    <property type="evidence" value="ECO:0007669"/>
    <property type="project" value="InterPro"/>
</dbReference>
<evidence type="ECO:0000256" key="4">
    <source>
        <dbReference type="ARBA" id="ARBA00022729"/>
    </source>
</evidence>
<feature type="chain" id="PRO_5041015150" description="Beta-defensin" evidence="6">
    <location>
        <begin position="20"/>
        <end position="132"/>
    </location>
</feature>
<dbReference type="Ensembl" id="ENSBMST00010024538.1">
    <property type="protein sequence ID" value="ENSBMSP00010022261.1"/>
    <property type="gene ID" value="ENSBMSG00010016185.1"/>
</dbReference>
<dbReference type="GO" id="GO:0005576">
    <property type="term" value="C:extracellular region"/>
    <property type="evidence" value="ECO:0007669"/>
    <property type="project" value="UniProtKB-SubCell"/>
</dbReference>
<dbReference type="AlphaFoldDB" id="A0A8C0DKG1"/>